<reference evidence="5" key="3">
    <citation type="submission" date="2025-09" db="UniProtKB">
        <authorList>
            <consortium name="Ensembl"/>
        </authorList>
    </citation>
    <scope>IDENTIFICATION</scope>
</reference>
<dbReference type="EC" id="3.6.1.7" evidence="2"/>
<keyword evidence="3" id="KW-0378">Hydrolase</keyword>
<evidence type="ECO:0000256" key="1">
    <source>
        <dbReference type="ARBA" id="ARBA00005614"/>
    </source>
</evidence>
<dbReference type="PANTHER" id="PTHR10029">
    <property type="entry name" value="ACYLPHOSPHATASE"/>
    <property type="match status" value="1"/>
</dbReference>
<evidence type="ECO:0000313" key="5">
    <source>
        <dbReference type="Ensembl" id="ENSEASP00005017659.2"/>
    </source>
</evidence>
<evidence type="ECO:0000256" key="2">
    <source>
        <dbReference type="ARBA" id="ARBA00012150"/>
    </source>
</evidence>
<comment type="catalytic activity">
    <reaction evidence="4">
        <text>an acyl phosphate + H2O = a carboxylate + phosphate + H(+)</text>
        <dbReference type="Rhea" id="RHEA:14965"/>
        <dbReference type="ChEBI" id="CHEBI:15377"/>
        <dbReference type="ChEBI" id="CHEBI:15378"/>
        <dbReference type="ChEBI" id="CHEBI:29067"/>
        <dbReference type="ChEBI" id="CHEBI:43474"/>
        <dbReference type="ChEBI" id="CHEBI:59918"/>
        <dbReference type="EC" id="3.6.1.7"/>
    </reaction>
</comment>
<accession>A0A8C4LZP9</accession>
<reference evidence="5" key="2">
    <citation type="submission" date="2025-08" db="UniProtKB">
        <authorList>
            <consortium name="Ensembl"/>
        </authorList>
    </citation>
    <scope>IDENTIFICATION</scope>
</reference>
<protein>
    <recommendedName>
        <fullName evidence="2">acylphosphatase</fullName>
        <ecNumber evidence="2">3.6.1.7</ecNumber>
    </recommendedName>
</protein>
<sequence length="145" mass="15967">MSGHSKLLSVAIFPSRGSVGVVVTHVILAAWEEDKEGLSMAEGDTLRSTDYEILGNMPRVFLHKHTQVEGKKLGLEGWVQSADWGTGQGRLQGPLSKMHGQTPTERTSTTRKHLISAVSINYQKVLGAGYHFPHFTDKNTASQRR</sequence>
<evidence type="ECO:0000256" key="4">
    <source>
        <dbReference type="ARBA" id="ARBA00047645"/>
    </source>
</evidence>
<evidence type="ECO:0000313" key="6">
    <source>
        <dbReference type="Proteomes" id="UP000694387"/>
    </source>
</evidence>
<dbReference type="AlphaFoldDB" id="A0A8C4LZP9"/>
<name>A0A8C4LZP9_EQUAS</name>
<comment type="similarity">
    <text evidence="1">Belongs to the acylphosphatase family.</text>
</comment>
<reference evidence="5 6" key="1">
    <citation type="journal article" date="2020" name="Nat. Commun.">
        <title>Donkey genomes provide new insights into domestication and selection for coat color.</title>
        <authorList>
            <person name="Wang"/>
            <person name="C."/>
            <person name="Li"/>
            <person name="H."/>
            <person name="Guo"/>
            <person name="Y."/>
            <person name="Huang"/>
            <person name="J."/>
            <person name="Sun"/>
            <person name="Y."/>
            <person name="Min"/>
            <person name="J."/>
            <person name="Wang"/>
            <person name="J."/>
            <person name="Fang"/>
            <person name="X."/>
            <person name="Zhao"/>
            <person name="Z."/>
            <person name="Wang"/>
            <person name="S."/>
            <person name="Zhang"/>
            <person name="Y."/>
            <person name="Liu"/>
            <person name="Q."/>
            <person name="Jiang"/>
            <person name="Q."/>
            <person name="Wang"/>
            <person name="X."/>
            <person name="Guo"/>
            <person name="Y."/>
            <person name="Yang"/>
            <person name="C."/>
            <person name="Wang"/>
            <person name="Y."/>
            <person name="Tian"/>
            <person name="F."/>
            <person name="Zhuang"/>
            <person name="G."/>
            <person name="Fan"/>
            <person name="Y."/>
            <person name="Gao"/>
            <person name="Q."/>
            <person name="Li"/>
            <person name="Y."/>
            <person name="Ju"/>
            <person name="Z."/>
            <person name="Li"/>
            <person name="J."/>
            <person name="Li"/>
            <person name="R."/>
            <person name="Hou"/>
            <person name="M."/>
            <person name="Yang"/>
            <person name="G."/>
            <person name="Liu"/>
            <person name="G."/>
            <person name="Liu"/>
            <person name="W."/>
            <person name="Guo"/>
            <person name="J."/>
            <person name="Pan"/>
            <person name="S."/>
            <person name="Fan"/>
            <person name="G."/>
            <person name="Zhang"/>
            <person name="W."/>
            <person name="Zhang"/>
            <person name="R."/>
            <person name="Yu"/>
            <person name="J."/>
            <person name="Zhang"/>
            <person name="X."/>
            <person name="Yin"/>
            <person name="Q."/>
            <person name="Ji"/>
            <person name="C."/>
            <person name="Jin"/>
            <person name="Y."/>
            <person name="Yue"/>
            <person name="G."/>
            <person name="Liu"/>
            <person name="M."/>
            <person name="Xu"/>
            <person name="J."/>
            <person name="Liu"/>
            <person name="S."/>
            <person name="Jordana"/>
            <person name="J."/>
            <person name="Noce"/>
            <person name="A."/>
            <person name="Amills"/>
            <person name="M."/>
            <person name="Wu"/>
            <person name="D.D."/>
            <person name="Li"/>
            <person name="S."/>
            <person name="Zhou"/>
            <person name="X. and Zhong"/>
            <person name="J."/>
        </authorList>
    </citation>
    <scope>NUCLEOTIDE SEQUENCE [LARGE SCALE GENOMIC DNA]</scope>
</reference>
<dbReference type="InterPro" id="IPR020456">
    <property type="entry name" value="Acylphosphatase"/>
</dbReference>
<keyword evidence="6" id="KW-1185">Reference proteome</keyword>
<dbReference type="Proteomes" id="UP000694387">
    <property type="component" value="Chromosome 5"/>
</dbReference>
<dbReference type="GO" id="GO:0003998">
    <property type="term" value="F:acylphosphatase activity"/>
    <property type="evidence" value="ECO:0007669"/>
    <property type="project" value="UniProtKB-EC"/>
</dbReference>
<dbReference type="GeneTree" id="ENSGT00940000171437"/>
<evidence type="ECO:0000256" key="3">
    <source>
        <dbReference type="ARBA" id="ARBA00022801"/>
    </source>
</evidence>
<proteinExistence type="inferred from homology"/>
<dbReference type="Gene3D" id="3.30.70.100">
    <property type="match status" value="1"/>
</dbReference>
<dbReference type="Ensembl" id="ENSEAST00005019178.2">
    <property type="protein sequence ID" value="ENSEASP00005017659.2"/>
    <property type="gene ID" value="ENSEASG00005012219.2"/>
</dbReference>
<dbReference type="PRINTS" id="PR00112">
    <property type="entry name" value="ACYLPHPHTASE"/>
</dbReference>
<organism evidence="5 6">
    <name type="scientific">Equus asinus</name>
    <name type="common">Donkey</name>
    <name type="synonym">Equus africanus asinus</name>
    <dbReference type="NCBI Taxonomy" id="9793"/>
    <lineage>
        <taxon>Eukaryota</taxon>
        <taxon>Metazoa</taxon>
        <taxon>Chordata</taxon>
        <taxon>Craniata</taxon>
        <taxon>Vertebrata</taxon>
        <taxon>Euteleostomi</taxon>
        <taxon>Mammalia</taxon>
        <taxon>Eutheria</taxon>
        <taxon>Laurasiatheria</taxon>
        <taxon>Perissodactyla</taxon>
        <taxon>Equidae</taxon>
        <taxon>Equus</taxon>
    </lineage>
</organism>
<dbReference type="PANTHER" id="PTHR10029:SF21">
    <property type="entry name" value="ACYLPHOSPHATASE-1"/>
    <property type="match status" value="1"/>
</dbReference>